<evidence type="ECO:0000259" key="12">
    <source>
        <dbReference type="PROSITE" id="PS50853"/>
    </source>
</evidence>
<dbReference type="CDD" id="cd22629">
    <property type="entry name" value="Kunitz_collagen_alpha3_VI"/>
    <property type="match status" value="1"/>
</dbReference>
<comment type="subcellular location">
    <subcellularLocation>
        <location evidence="1">Secreted</location>
        <location evidence="1">Extracellular space</location>
        <location evidence="1">Extracellular matrix</location>
    </subcellularLocation>
</comment>
<feature type="domain" description="VWFA" evidence="10">
    <location>
        <begin position="183"/>
        <end position="354"/>
    </location>
</feature>
<dbReference type="CTD" id="1293"/>
<dbReference type="Proteomes" id="UP000515152">
    <property type="component" value="Chromosome 2"/>
</dbReference>
<feature type="domain" description="VWFA" evidence="10">
    <location>
        <begin position="3977"/>
        <end position="4150"/>
    </location>
</feature>
<feature type="region of interest" description="Disordered" evidence="9">
    <location>
        <begin position="6143"/>
        <end position="6162"/>
    </location>
</feature>
<dbReference type="PRINTS" id="PR00759">
    <property type="entry name" value="BASICPTASE"/>
</dbReference>
<feature type="region of interest" description="Disordered" evidence="9">
    <location>
        <begin position="5195"/>
        <end position="5525"/>
    </location>
</feature>
<dbReference type="InterPro" id="IPR003961">
    <property type="entry name" value="FN3_dom"/>
</dbReference>
<dbReference type="GO" id="GO:0007155">
    <property type="term" value="P:cell adhesion"/>
    <property type="evidence" value="ECO:0007669"/>
    <property type="project" value="UniProtKB-KW"/>
</dbReference>
<evidence type="ECO:0000256" key="4">
    <source>
        <dbReference type="ARBA" id="ARBA00022729"/>
    </source>
</evidence>
<dbReference type="InterPro" id="IPR020901">
    <property type="entry name" value="Prtase_inh_Kunz-CS"/>
</dbReference>
<dbReference type="CDD" id="cd00063">
    <property type="entry name" value="FN3"/>
    <property type="match status" value="1"/>
</dbReference>
<dbReference type="GO" id="GO:0030020">
    <property type="term" value="F:extracellular matrix structural constituent conferring tensile strength"/>
    <property type="evidence" value="ECO:0007669"/>
    <property type="project" value="TreeGrafter"/>
</dbReference>
<dbReference type="FunFam" id="3.40.50.410:FF:000021">
    <property type="entry name" value="Collagen, type VI, alpha 3"/>
    <property type="match status" value="1"/>
</dbReference>
<feature type="domain" description="VWFA" evidence="10">
    <location>
        <begin position="1780"/>
        <end position="1956"/>
    </location>
</feature>
<feature type="domain" description="VWFA" evidence="10">
    <location>
        <begin position="582"/>
        <end position="758"/>
    </location>
</feature>
<keyword evidence="3" id="KW-0272">Extracellular matrix</keyword>
<feature type="domain" description="BPTI/Kunitz inhibitor" evidence="11">
    <location>
        <begin position="6167"/>
        <end position="6217"/>
    </location>
</feature>
<dbReference type="SUPFAM" id="SSF49265">
    <property type="entry name" value="Fibronectin type III"/>
    <property type="match status" value="1"/>
</dbReference>
<evidence type="ECO:0000256" key="8">
    <source>
        <dbReference type="ARBA" id="ARBA00023157"/>
    </source>
</evidence>
<keyword evidence="13" id="KW-1185">Reference proteome</keyword>
<dbReference type="Pfam" id="PF00014">
    <property type="entry name" value="Kunitz_BPTI"/>
    <property type="match status" value="1"/>
</dbReference>
<evidence type="ECO:0000256" key="1">
    <source>
        <dbReference type="ARBA" id="ARBA00004498"/>
    </source>
</evidence>
<feature type="domain" description="VWFA" evidence="10">
    <location>
        <begin position="782"/>
        <end position="953"/>
    </location>
</feature>
<feature type="domain" description="VWFA" evidence="10">
    <location>
        <begin position="382"/>
        <end position="554"/>
    </location>
</feature>
<feature type="domain" description="VWFA" evidence="10">
    <location>
        <begin position="3577"/>
        <end position="3753"/>
    </location>
</feature>
<gene>
    <name evidence="14" type="primary">col6a3</name>
</gene>
<feature type="domain" description="VWFA" evidence="10">
    <location>
        <begin position="1980"/>
        <end position="2151"/>
    </location>
</feature>
<dbReference type="PROSITE" id="PS50279">
    <property type="entry name" value="BPTI_KUNITZ_2"/>
    <property type="match status" value="1"/>
</dbReference>
<feature type="domain" description="VWFA" evidence="10">
    <location>
        <begin position="5556"/>
        <end position="5697"/>
    </location>
</feature>
<evidence type="ECO:0000256" key="6">
    <source>
        <dbReference type="ARBA" id="ARBA00022889"/>
    </source>
</evidence>
<feature type="domain" description="VWFA" evidence="10">
    <location>
        <begin position="3377"/>
        <end position="3549"/>
    </location>
</feature>
<proteinExistence type="predicted"/>
<feature type="compositionally biased region" description="Gly residues" evidence="9">
    <location>
        <begin position="5501"/>
        <end position="5510"/>
    </location>
</feature>
<dbReference type="Gene3D" id="4.10.410.10">
    <property type="entry name" value="Pancreatic trypsin inhibitor Kunitz domain"/>
    <property type="match status" value="1"/>
</dbReference>
<feature type="domain" description="VWFA" evidence="10">
    <location>
        <begin position="981"/>
        <end position="1153"/>
    </location>
</feature>
<dbReference type="SMART" id="SM00327">
    <property type="entry name" value="VWA"/>
    <property type="match status" value="28"/>
</dbReference>
<feature type="domain" description="VWFA" evidence="10">
    <location>
        <begin position="4182"/>
        <end position="4358"/>
    </location>
</feature>
<dbReference type="FunFam" id="4.10.410.10:FF:000040">
    <property type="entry name" value="Serine protease inhibitor, putative"/>
    <property type="match status" value="1"/>
</dbReference>
<feature type="domain" description="VWFA" evidence="10">
    <location>
        <begin position="1580"/>
        <end position="1752"/>
    </location>
</feature>
<dbReference type="InterPro" id="IPR052229">
    <property type="entry name" value="Collagen-VI/PIF"/>
</dbReference>
<dbReference type="RefSeq" id="XP_031433824.1">
    <property type="nucleotide sequence ID" value="XM_031577964.2"/>
</dbReference>
<feature type="domain" description="Fibronectin type-III" evidence="12">
    <location>
        <begin position="6033"/>
        <end position="6125"/>
    </location>
</feature>
<dbReference type="InterPro" id="IPR002035">
    <property type="entry name" value="VWF_A"/>
</dbReference>
<feature type="domain" description="VWFA" evidence="10">
    <location>
        <begin position="4794"/>
        <end position="4970"/>
    </location>
</feature>
<keyword evidence="2" id="KW-0964">Secreted</keyword>
<feature type="domain" description="VWFA" evidence="10">
    <location>
        <begin position="1181"/>
        <end position="1357"/>
    </location>
</feature>
<feature type="domain" description="VWFA" evidence="10">
    <location>
        <begin position="1381"/>
        <end position="1552"/>
    </location>
</feature>
<dbReference type="PROSITE" id="PS50234">
    <property type="entry name" value="VWFA"/>
    <property type="match status" value="27"/>
</dbReference>
<accession>A0A6P8G3L6</accession>
<feature type="domain" description="VWFA" evidence="10">
    <location>
        <begin position="2778"/>
        <end position="2950"/>
    </location>
</feature>
<feature type="domain" description="VWFA" evidence="10">
    <location>
        <begin position="2579"/>
        <end position="2750"/>
    </location>
</feature>
<dbReference type="GO" id="GO:0005581">
    <property type="term" value="C:collagen trimer"/>
    <property type="evidence" value="ECO:0007669"/>
    <property type="project" value="UniProtKB-KW"/>
</dbReference>
<feature type="domain" description="VWFA" evidence="10">
    <location>
        <begin position="2179"/>
        <end position="2351"/>
    </location>
</feature>
<feature type="domain" description="VWFA" evidence="10">
    <location>
        <begin position="3777"/>
        <end position="3949"/>
    </location>
</feature>
<dbReference type="Gene3D" id="2.60.40.10">
    <property type="entry name" value="Immunoglobulins"/>
    <property type="match status" value="1"/>
</dbReference>
<keyword evidence="6" id="KW-0130">Cell adhesion</keyword>
<dbReference type="SMART" id="SM00060">
    <property type="entry name" value="FN3"/>
    <property type="match status" value="1"/>
</dbReference>
<evidence type="ECO:0000256" key="3">
    <source>
        <dbReference type="ARBA" id="ARBA00022530"/>
    </source>
</evidence>
<dbReference type="CDD" id="cd01472">
    <property type="entry name" value="vWA_collagen"/>
    <property type="match status" value="1"/>
</dbReference>
<dbReference type="InterPro" id="IPR008160">
    <property type="entry name" value="Collagen"/>
</dbReference>
<evidence type="ECO:0000256" key="9">
    <source>
        <dbReference type="SAM" id="MobiDB-lite"/>
    </source>
</evidence>
<feature type="domain" description="VWFA" evidence="10">
    <location>
        <begin position="4592"/>
        <end position="4768"/>
    </location>
</feature>
<evidence type="ECO:0000259" key="11">
    <source>
        <dbReference type="PROSITE" id="PS50279"/>
    </source>
</evidence>
<reference evidence="14" key="1">
    <citation type="submission" date="2025-08" db="UniProtKB">
        <authorList>
            <consortium name="RefSeq"/>
        </authorList>
    </citation>
    <scope>IDENTIFICATION</scope>
</reference>
<dbReference type="PANTHER" id="PTHR22588">
    <property type="entry name" value="VWFA DOMAIN-CONTAINING PROTEIN"/>
    <property type="match status" value="1"/>
</dbReference>
<feature type="domain" description="VWFA" evidence="10">
    <location>
        <begin position="2978"/>
        <end position="3154"/>
    </location>
</feature>
<feature type="domain" description="VWFA" evidence="10">
    <location>
        <begin position="2379"/>
        <end position="2555"/>
    </location>
</feature>
<dbReference type="InterPro" id="IPR002223">
    <property type="entry name" value="Kunitz_BPTI"/>
</dbReference>
<dbReference type="Gene3D" id="3.40.50.410">
    <property type="entry name" value="von Willebrand factor, type A domain"/>
    <property type="match status" value="27"/>
</dbReference>
<dbReference type="SUPFAM" id="SSF57362">
    <property type="entry name" value="BPTI-like"/>
    <property type="match status" value="1"/>
</dbReference>
<dbReference type="GeneID" id="105905878"/>
<feature type="domain" description="VWFA" evidence="10">
    <location>
        <begin position="1"/>
        <end position="159"/>
    </location>
</feature>
<dbReference type="PANTHER" id="PTHR22588:SF21">
    <property type="entry name" value="COLLAGEN TYPE VI ALPHA 3 CHAIN"/>
    <property type="match status" value="1"/>
</dbReference>
<dbReference type="InterPro" id="IPR036116">
    <property type="entry name" value="FN3_sf"/>
</dbReference>
<dbReference type="GO" id="GO:0004867">
    <property type="term" value="F:serine-type endopeptidase inhibitor activity"/>
    <property type="evidence" value="ECO:0007669"/>
    <property type="project" value="InterPro"/>
</dbReference>
<protein>
    <submittedName>
        <fullName evidence="14">Uncharacterized protein col6a3</fullName>
    </submittedName>
</protein>
<feature type="domain" description="VWFA" evidence="10">
    <location>
        <begin position="4390"/>
        <end position="4558"/>
    </location>
</feature>
<name>A0A6P8G3L6_CLUHA</name>
<dbReference type="FunFam" id="3.40.50.410:FF:000003">
    <property type="entry name" value="Collagen type VI alpha 3 chain"/>
    <property type="match status" value="25"/>
</dbReference>
<dbReference type="Pfam" id="PF00092">
    <property type="entry name" value="VWA"/>
    <property type="match status" value="27"/>
</dbReference>
<feature type="compositionally biased region" description="Gly residues" evidence="9">
    <location>
        <begin position="5483"/>
        <end position="5492"/>
    </location>
</feature>
<dbReference type="PROSITE" id="PS00280">
    <property type="entry name" value="BPTI_KUNITZ_1"/>
    <property type="match status" value="1"/>
</dbReference>
<sequence>MRDFVQRVVEKLHMDQGKDRLSVVQYSREPEANFYLNTYTTKEEVLETVRNLKHKGGRPLNTGSALQYVRDSVLTDSSGSRRLEGVPQILILLSSGRSNDNVDTPASALRELGVKMYTIGSRNSDSRELQRISKEPGNALSVSDFSDLPSVQEQLLDSVENVVITVTPTTPTVIVDHAAPRKDVVFLLDGSDYTRNLFPAMKDFVQRVVEKLNVMENRDRVSVVQYSRDPEAHFYLNTYTRKEDTLDAVRALRHKGGRPLNTGAALQYVRDSAFSPSSGSRRQEGVPQILILLSGARSSDNVDTPATSLKESGVLIFAIGTKNSSREVEKIASYPNYTQSVSDFSELPNVQQEFLASVNTAVLEVTQTSPPVLVDRRMPQRDVVFMLDGSDGTRNVFPAVLDFVQRVVEKLNVGESKDRVSVVQYNRDPVAHFYLNTHSRKEDVLENIRSLRHKGGRPLNTGAALQYVRENVFTASSGSRRLEGVPQILILLSGGRSFDGVDAPASALKELGVQILPIGNRNSDSRELQRISHDPSYVLSVSDFSDLPSVQEQLLSVVSTVVVVATPITPTVIAEDRAAKRDVVLLLDGSDGSRNGFPAMRDFVQRVVEKLHLDEGKDRVSVVQYSREPEANFYLNTYTTKEEVLETVRALRHKGGRPLNTGSALQYVRDSVLTDSSGSRRLEGVPQILILLSSGRSYDNVDTPASALRELGVKIYTIGSRTSDSRELQRISKEPANALSVSDFSDLPSVQEQLLDSVENVIITVTPTTPTVIVDDAAPRKDVVFLLDGSDYTRNAFPAMKDFVQRVVEKLNVMENRDRVSVVQYSRDPEAHFYLNTYSGKEDTLDAVRALRHKGGRPLNTGAALQYVRDSAFSPSSGSRRQEGVPQILILLSGARSSDNVDTPATSLKESGVLIFAIGTKNSSREVEKIASYPNYAQSVSDFSELPNVQQQFLASVNTAVLEVTQTSPPVLVDRRMPQKDVVFMLDGSDGTRNVFPAVLDFVQRVVEKLNVGESKDRVSVVQYSRDPVAHFYLNTHSRKEDVLENVRSLRHKGGRPLNTGAALQYVRENVFTASSGSRRLEGVPQILILLSGGRSFDGVDAPASALKELGVQILPIGNRNSDSRELQRISHDPSYALSVSDFSDLPSVQEQLLSVVSTVVVVATPITPTVIAEDRAAKRDVVLLLDGSDGSRNGFPAMRDFVQRVVEKLHLDEGKDRVSVVQYSREPEANFYLNTYTTKEEVLETVRALRHKGGRPLNTGSALQYVRDSVLTDSSGSRRLEGVPQILILLSSGRSYDNVDTPASALRELGVKIYTIGSRTSDSRELQRISKEPANALSVSDFSDLPSVQEQLLDSVENVIITVTPTTPTVIVDDAAPRKDVVFLLDGSDYTRNAFPAMKDFVQRVVEKLNVMENRDRVSVVQYSRDPEAHFYLNTYSGKEDTLDAVRALRHKGGRPLNTGAALQYVRDSAFSPSSGSRRQEGVPQILILLSGARSSDNVDTPATSLKESGVLIFAIGTKNSSREVEKIASYPNYAQSVSDFSELPNVQQQFLASVNTAVLEVTQTSPPVLVDRRMPQKDVVFMLDGSDGTRNVFPAVLDFVQRVVEKLNVGESKDRVSVVQYSRDPVAHFYLNTHSRKEDVLENVRSLRHKGGRPLNTGAALQYVRENVFTASSGSRRLEGVPQILILLSGGRSFDGVDAPASALKELGVQILPIGNRNSDSRELQRISHDPSYALSVSDFSDLPSVQEQLLSVVSTVVVVATPITPTVIAEDRAAKRDVVLLLDGSDGSRNGFPAMRDFVQRVVEKLHLDEGKDRVSVVQYSREPEANFYLNTYTTKEEVLETVRALRHKGGRPLNTGSALQYVRDSVLTDSSGSRRLEGVPQILILLSSGRSYDNVDTPASALRELGVKIYTIGSRTSDSRELQRISKEPANALSVSDFSDLPSVQEQLLDSVENVIITVTPTTPTVIVDDAAPRKDVVFLLDGSDYTRNAFPAMKDFVQRVVEKLNVMENRDRVSVVQYSRDPEAHFYLNTYSGKEDTLDAVRALRHKGGRPLNTGAALQYVRDSAFSPSSGSRRQEGVPQILILLSGARSSDNVDTPATSLKESGVLIFAIGTKNSSREVEKIASYPNYAQSVSDFSELPNVQQQFLASVNTAVLEVTQTSPPVLVDRRMPQKDVVFMLDGSDGTRNVFPAVLDFVQRVVEKLNVGESKDRVSVVQYSRDPVAHFYLNTHSRKEDVLENVRSLRHKGGRPLNTGAALQYVRENVFTASSGSRRLEGVPQILILLSGGRSFDGVDAPASALKELGVQILPIGNRNSDSRELQRISHDPSYALSVSDFSDLPSVQEQLLSVVSTVVVVATPITPTVIAEDRAAKRDVVLLLDGSDGSRNGFPAMRDFVQRVVEKLHLDEGKDRVSVVQYSREPEANFYLNTYTTKEEVLETVRALRHKGGRPLNTGSALQYVRDSVLTDSSGSRRLEGVPQILILLSSGRSYDNVDTPASALRELGVKIYTIGSRTSDSRELQRISKEPANALSVSDFSDLPSVQEQLLDSVENVIITVTPTTPTVIVDDAAPRKDVVFLLDGSDYTRNAFPAMKDFVQRVVEKLNVMENRDRVSVVQYSRDPEAHFYLNTYSGKEDTLDAVRALRHKGGRPLNTGAALQYVRDSAFSPSSGSRRQEGVPQILILLSGARSSDNVDTPATSLKESGVLIFAIGTKNSSREVEKIASYPNYAQSVSDFSELPNVQQQFLASVNTAVLEVTQTSPPVLVDRRMPQKDVVFMLDGSDGTRNVFPAVLDFVQRVVEKLNVGESKDRVSVVQYSRDPVAHFYLNTHSRKEDVLENVRSLRHKGGRPLNTGAALQYVRENVFTASSGSRRLEGVPQILILLSGGRSFDGVDAPASALKELGVQILPIGNRNSDSRELQRISHDPSYALSVSDFSDLPSVQEQLLSVVSTVVVVATPITPTVIAEDRAAKRDVVLLLDGSDGSRNGFPAMRDFVQRVVEKLHLDEGKDRVSVVQYSREPEANFYLNTYTTKEEVLETVRALRHKGGRPLNTGSALQYVRDSVLTDSSGSRRLEGVPQILILLSSGRSYDNVDTPASALRELGVKIYTIGSRTSDSRELQRISKEPANALSVSDFSDLPSVQEQLLDSVENVIITVTPTTPTVIVDDAAPRKDVVFLLDGSDYTRNAFPAMKDFVQRVVEKLNVMENRDRVSVVQYSRDPEAHFYLNTYSGKEDTLDAVRALRHKGGRPLNTGAALQYVRDSAFSPSSGSRRQEGVPQILILLSGARSSDNVDTPATSLKESGVLIFAIGTKNSSREVEKIASYPNYAQSVSDFSELPNVQQQFLASVNTAVLEVTQTSPPVLVDRRMPQKDVVFMLDGSDGTRNVFPAVLDFVQRVVEKLNVGESKDRVSVVQYSRDPVAHFYLNTHSRKEDVLENVRSLRHKGGRPLNTGAALQYVRENVFTASSGSRRLEGVPQILILLSGGRSFDGVDAPASALKELGVQILPIGNRNSDSRELQRISHDPSYALSVSDFSDLPSVQEQLLSVVSTVVVVATPITPTVIAEDRAAKRDVVLLLDGSDGSRNGFPAMRDFVQRVVEKLHLDEGKDRVSVVQYSREPEANFYLNTYTTKEEVLETVRALRHKGGRPLNTGSALQYVRDSVLTDSSGSRRLEGVPQILILLSSGRSYDNVDTPASALRELGVKIYTIGSRTSDSRELQRISKEPANALSVSDFSDLPSVQEQLLDSVENVIITVTPTTPTVIVDDAAPRKDVVFLLDGSDYTRNAFPAMKDFVQRVVEKLNVMENRDRVSVVQYSRDPEAHFYLNTYSGKEDTLDAVRALRHKGGRPLNTGAALQYVRDSAFSPSSGSRRQEGVPQILMLLTGGRSSDNVDTGASSLREVGVKAYSIGSKSSDSRELQRISFLPNYTMSVSDFRDLPRFEEQILSVISDVTEVTTSPTPTILVQSTMSRRDVVFLIDGSDGSRLAFPAIRDFVRRVTENLNVAENRDRVAVIQFSSDAFVHSLLNSYLTMGGIIKKIRGMRHKGGDPRNTGAALQFVRENVFTASRGSRQQEGVPQILILLTGGPSSDSVTQPAMTLQQNGVVSLGIGTDVSSISMIPKDSSNIFAINDFGDLPDKLQNVISTLNQFSIKVYGKYTPDKNFHIFVQHADAQGPKKDVVFLIDGSDGVGREFPIILEFVRNVVENLNIGENKIRVGVVQYGDNPSADINLNSHTSKEGVLNAIKGLRQRGGRQRNLGRAVEFVSRDVLARQSGGRREDGVPQFLIVVSGGRSTDEVQTAATALKRSGVLTFSIGTRDVNPRELQVMSYIPSYAYPVDDFPGLYTVQGTLVTTLTELSDEEIARIRPVFPDYQDPVIPTIPGDKRDVVFLVDGGNAVPNIRDMILRVVDKLDVGLDNVRVSVVQYTDDTKLEFLLNEHSTKDEVKAAVQRMRNKGGNRLNTGHALDWVSKNIYQRSAGSRVEEGVPQFLVLVTGGKSTDDVSGPANQLKLNMVAPLTVGAKNADSDELKLIALKPELTYTVRDFRQLQTVEQQLLSSVKTMTTKDITDVTTTIGTTITTEVLDLGRKDIIFLVDGSDSAGSGGLAHIRDFILKVVQQLDLHPDRVRVALVQYADRAKTEFSLNTHSNKESIVLAVKRLRQIGGRGGDLASAIDYVMRNEMKASAGFRPAVASQHLVVLTGGRSISDVSSKGAILKGAGVNCIGVGAGAADTRQLAQIATSADDVLKVQAFPNLPNIEKQLIARIKGGILEEPPTIFEEPTEGLPQARAADIVFLVDGSINLGKDNFREVMDFLVNLIDAFYNDKDSLQIGLAHFAADVTDVFFLNTYQNKDDIINALNQAEYKGGNRINTGAAIRHVQQNHFVKEKGSRKDMGIPQILMIISGGKSADDGKSASLGIKATGVRVYAIGVGDLQEELAGLASEAATVARASIYQELSELNEQILVTLDDDLKGIKLCTGVQETTRSCSLDVLLGFDVSSQNIFTSQRNLETKMSAILQRIMKLQAISCTSGQAPTIRVGMMALDSASEPVHLDFTDNYLELLEAFKNLRSRGPFILNAKTIDTYTARFKTEPAASVKVVIHLTDGLDGQYGQMKARVENLRLSGVNSFILVGLERVPQFEEAVLLEYGRGFRYTRPLRVNLMDLDYEILEELDNIAERECCSVPCKCTGQRGDRGGVGQSGLKGEPGAQGYRGHPGDEGGPGERGPPGVNGTHGFQGCPGPRGVKGSRGYSGEKGEFGEIGLDGINGEEGTSGVVGPPGERGNPGGLGAKGTKGQAGDIGQAGIPGDPGTTGKDNTVGGPKGDPGDAGPAGASGEDGKPGTAGEPGRRGADGRRGPPGQSGAPGKPGVDGLAGEPGIAGSRGPIGPNGSPGPMGEAGNPGPRGPGGVPGSAGDKGRRGAVGRKGEPGDSGPKGVVGPLGPRGESGEDGRDGFGVSGPKGRRGDEGFPGFPGPKGAAGDPGTNGGPGPRGNRGQRGVSGDVGGSGQKGELGYPGPYGQKGPRGQSVVQCDLVKKIRDNCPCCYGAQECPLYPTEMAFALDASEGVARPFFNNMRNTITQLVSNITIAQGKCPRGARVALTLYNNEVTTEVRFADAMKKKGLLEVVEGLQPQTTRKKRSLATAMNFLAQNTFKRVRSGFLVRKVAVFFVGGPVNVTSAFGAAALRLNDAGIATVFLLNRDDRALTRALRVNNTALAQVIVLPSPGSAEYNSVISKIMSCHICYDFCAPDSVCDYTPPSSSRDKRSFKSDLDIDMAFVMDSSESTWPSVFAEMKYYVAHMVDQLKISTDPANSAHHARVAVVQHSPYEYLYNHTGLPVHVAFGLTEHTSAVAIRNFLLEKTPQLEGGRDLAMALEGTAEHVFETVPHARNLRVMVLMVTGSVEAQEERLVRAATEVKCKGYFLVVLGVGERLSAGDARVLTRVASEPADVFFKRVNKDAGFYEDYIQNFARLLPKYLSLDNAFYMSPEVAKNCKWVQNDQPHKMPETVNNMHEKHHTHHEQQAGREKHPKDLHPGELHVSDVTSHSLSLRWASAPQPDGAYFEVHVVRLQDHTPVLRKNITQAHINLHSLEPAQTYHVAITARSAKGEVLGIFKGIFTTKGVKPKITTGVHLTGVASTAPLSKPQVESEIHSESSQTKSGPVPVDICQLPKEEGTCVKFVLKWYFDSLSKSCTRFWYGGCAGNLNRFETKEECERTCGKAAPASSGVIAAVRT</sequence>
<dbReference type="SMART" id="SM00131">
    <property type="entry name" value="KU"/>
    <property type="match status" value="1"/>
</dbReference>
<dbReference type="PRINTS" id="PR00453">
    <property type="entry name" value="VWFADOMAIN"/>
</dbReference>
<dbReference type="KEGG" id="char:105905878"/>
<feature type="domain" description="VWFA" evidence="10">
    <location>
        <begin position="5774"/>
        <end position="5973"/>
    </location>
</feature>
<feature type="domain" description="VWFA" evidence="10">
    <location>
        <begin position="3178"/>
        <end position="3349"/>
    </location>
</feature>
<evidence type="ECO:0000313" key="14">
    <source>
        <dbReference type="RefSeq" id="XP_031433824.1"/>
    </source>
</evidence>
<feature type="region of interest" description="Disordered" evidence="9">
    <location>
        <begin position="6013"/>
        <end position="6032"/>
    </location>
</feature>
<feature type="compositionally biased region" description="Basic and acidic residues" evidence="9">
    <location>
        <begin position="6019"/>
        <end position="6032"/>
    </location>
</feature>
<evidence type="ECO:0000256" key="5">
    <source>
        <dbReference type="ARBA" id="ARBA00022737"/>
    </source>
</evidence>
<organism evidence="13 14">
    <name type="scientific">Clupea harengus</name>
    <name type="common">Atlantic herring</name>
    <dbReference type="NCBI Taxonomy" id="7950"/>
    <lineage>
        <taxon>Eukaryota</taxon>
        <taxon>Metazoa</taxon>
        <taxon>Chordata</taxon>
        <taxon>Craniata</taxon>
        <taxon>Vertebrata</taxon>
        <taxon>Euteleostomi</taxon>
        <taxon>Actinopterygii</taxon>
        <taxon>Neopterygii</taxon>
        <taxon>Teleostei</taxon>
        <taxon>Clupei</taxon>
        <taxon>Clupeiformes</taxon>
        <taxon>Clupeoidei</taxon>
        <taxon>Clupeidae</taxon>
        <taxon>Clupea</taxon>
    </lineage>
</organism>
<dbReference type="InterPro" id="IPR013783">
    <property type="entry name" value="Ig-like_fold"/>
</dbReference>
<dbReference type="CDD" id="cd01450">
    <property type="entry name" value="vWFA_subfamily_ECM"/>
    <property type="match status" value="2"/>
</dbReference>
<evidence type="ECO:0000259" key="10">
    <source>
        <dbReference type="PROSITE" id="PS50234"/>
    </source>
</evidence>
<evidence type="ECO:0000256" key="2">
    <source>
        <dbReference type="ARBA" id="ARBA00022525"/>
    </source>
</evidence>
<feature type="compositionally biased region" description="Basic and acidic residues" evidence="9">
    <location>
        <begin position="5348"/>
        <end position="5357"/>
    </location>
</feature>
<dbReference type="FunFam" id="3.40.50.410:FF:000016">
    <property type="entry name" value="Collagen type VI alpha 3 chain"/>
    <property type="match status" value="1"/>
</dbReference>
<evidence type="ECO:0000256" key="7">
    <source>
        <dbReference type="ARBA" id="ARBA00023119"/>
    </source>
</evidence>
<dbReference type="SUPFAM" id="SSF53300">
    <property type="entry name" value="vWA-like"/>
    <property type="match status" value="28"/>
</dbReference>
<feature type="compositionally biased region" description="Gly residues" evidence="9">
    <location>
        <begin position="5285"/>
        <end position="5294"/>
    </location>
</feature>
<dbReference type="OrthoDB" id="6132182at2759"/>
<dbReference type="PROSITE" id="PS50853">
    <property type="entry name" value="FN3"/>
    <property type="match status" value="1"/>
</dbReference>
<keyword evidence="5" id="KW-0677">Repeat</keyword>
<dbReference type="InterPro" id="IPR036880">
    <property type="entry name" value="Kunitz_BPTI_sf"/>
</dbReference>
<evidence type="ECO:0000313" key="13">
    <source>
        <dbReference type="Proteomes" id="UP000515152"/>
    </source>
</evidence>
<dbReference type="InterPro" id="IPR036465">
    <property type="entry name" value="vWFA_dom_sf"/>
</dbReference>
<keyword evidence="7" id="KW-0176">Collagen</keyword>
<keyword evidence="4" id="KW-0732">Signal</keyword>
<keyword evidence="8" id="KW-1015">Disulfide bond</keyword>
<dbReference type="Pfam" id="PF01391">
    <property type="entry name" value="Collagen"/>
    <property type="match status" value="2"/>
</dbReference>
<dbReference type="Pfam" id="PF00041">
    <property type="entry name" value="fn3"/>
    <property type="match status" value="1"/>
</dbReference>